<dbReference type="AlphaFoldDB" id="A0A3M0K3G3"/>
<dbReference type="OrthoDB" id="10345500at2759"/>
<evidence type="ECO:0000313" key="1">
    <source>
        <dbReference type="EMBL" id="RMC07706.1"/>
    </source>
</evidence>
<gene>
    <name evidence="1" type="ORF">DUI87_17183</name>
</gene>
<comment type="caution">
    <text evidence="1">The sequence shown here is derived from an EMBL/GenBank/DDBJ whole genome shotgun (WGS) entry which is preliminary data.</text>
</comment>
<dbReference type="EMBL" id="QRBI01000120">
    <property type="protein sequence ID" value="RMC07706.1"/>
    <property type="molecule type" value="Genomic_DNA"/>
</dbReference>
<protein>
    <submittedName>
        <fullName evidence="1">Uncharacterized protein</fullName>
    </submittedName>
</protein>
<reference evidence="1 2" key="1">
    <citation type="submission" date="2018-07" db="EMBL/GenBank/DDBJ databases">
        <title>A high quality draft genome assembly of the barn swallow (H. rustica rustica).</title>
        <authorList>
            <person name="Formenti G."/>
            <person name="Chiara M."/>
            <person name="Poveda L."/>
            <person name="Francoijs K.-J."/>
            <person name="Bonisoli-Alquati A."/>
            <person name="Canova L."/>
            <person name="Gianfranceschi L."/>
            <person name="Horner D.S."/>
            <person name="Saino N."/>
        </authorList>
    </citation>
    <scope>NUCLEOTIDE SEQUENCE [LARGE SCALE GENOMIC DNA]</scope>
    <source>
        <strain evidence="1">Chelidonia</strain>
        <tissue evidence="1">Blood</tissue>
    </source>
</reference>
<dbReference type="Proteomes" id="UP000269221">
    <property type="component" value="Unassembled WGS sequence"/>
</dbReference>
<organism evidence="1 2">
    <name type="scientific">Hirundo rustica rustica</name>
    <dbReference type="NCBI Taxonomy" id="333673"/>
    <lineage>
        <taxon>Eukaryota</taxon>
        <taxon>Metazoa</taxon>
        <taxon>Chordata</taxon>
        <taxon>Craniata</taxon>
        <taxon>Vertebrata</taxon>
        <taxon>Euteleostomi</taxon>
        <taxon>Archelosauria</taxon>
        <taxon>Archosauria</taxon>
        <taxon>Dinosauria</taxon>
        <taxon>Saurischia</taxon>
        <taxon>Theropoda</taxon>
        <taxon>Coelurosauria</taxon>
        <taxon>Aves</taxon>
        <taxon>Neognathae</taxon>
        <taxon>Neoaves</taxon>
        <taxon>Telluraves</taxon>
        <taxon>Australaves</taxon>
        <taxon>Passeriformes</taxon>
        <taxon>Sylvioidea</taxon>
        <taxon>Hirundinidae</taxon>
        <taxon>Hirundo</taxon>
    </lineage>
</organism>
<keyword evidence="2" id="KW-1185">Reference proteome</keyword>
<sequence>MNSNETEKTLKEIRGKVPDAQTEAECGPKSLRQLVIKRTLAWTGNESGTLEININLLMSCPDVLRNPFFSSTLWYFSNQQLGASLLINQHLPMAICSIGKISSRPSCMHPDDTQLHDMFRRMVIEHPLFLADEMDDKVGLSS</sequence>
<proteinExistence type="predicted"/>
<accession>A0A3M0K3G3</accession>
<evidence type="ECO:0000313" key="2">
    <source>
        <dbReference type="Proteomes" id="UP000269221"/>
    </source>
</evidence>
<name>A0A3M0K3G3_HIRRU</name>